<dbReference type="EMBL" id="QXFV01000188">
    <property type="protein sequence ID" value="KAE9046445.1"/>
    <property type="molecule type" value="Genomic_DNA"/>
</dbReference>
<name>A0A6A3N632_9STRA</name>
<dbReference type="EMBL" id="QXFT01000181">
    <property type="protein sequence ID" value="KAE9351792.1"/>
    <property type="molecule type" value="Genomic_DNA"/>
</dbReference>
<evidence type="ECO:0000256" key="1">
    <source>
        <dbReference type="SAM" id="MobiDB-lite"/>
    </source>
</evidence>
<evidence type="ECO:0000313" key="2">
    <source>
        <dbReference type="EMBL" id="KAE9040902.1"/>
    </source>
</evidence>
<feature type="region of interest" description="Disordered" evidence="1">
    <location>
        <begin position="36"/>
        <end position="59"/>
    </location>
</feature>
<dbReference type="Proteomes" id="UP000435112">
    <property type="component" value="Unassembled WGS sequence"/>
</dbReference>
<sequence length="59" mass="6161">MKAALATPTQTAASALVSVLGTLYCDPVTHTLNSSSTLVQSRTLKSNDEPRNSATVLDI</sequence>
<comment type="caution">
    <text evidence="2">The sequence shown here is derived from an EMBL/GenBank/DDBJ whole genome shotgun (WGS) entry which is preliminary data.</text>
</comment>
<evidence type="ECO:0000313" key="6">
    <source>
        <dbReference type="Proteomes" id="UP000434957"/>
    </source>
</evidence>
<accession>A0A6A3N632</accession>
<keyword evidence="6" id="KW-1185">Reference proteome</keyword>
<gene>
    <name evidence="3" type="ORF">PR001_g4553</name>
    <name evidence="2" type="ORF">PR002_g4716</name>
    <name evidence="4" type="ORF">PR003_g4707</name>
</gene>
<evidence type="ECO:0000313" key="5">
    <source>
        <dbReference type="Proteomes" id="UP000429607"/>
    </source>
</evidence>
<dbReference type="AlphaFoldDB" id="A0A6A3N632"/>
<dbReference type="EMBL" id="QXFU01000190">
    <property type="protein sequence ID" value="KAE9040902.1"/>
    <property type="molecule type" value="Genomic_DNA"/>
</dbReference>
<evidence type="ECO:0000313" key="4">
    <source>
        <dbReference type="EMBL" id="KAE9351792.1"/>
    </source>
</evidence>
<reference evidence="5 7" key="1">
    <citation type="submission" date="2018-09" db="EMBL/GenBank/DDBJ databases">
        <title>Genomic investigation of the strawberry pathogen Phytophthora fragariae indicates pathogenicity is determined by transcriptional variation in three key races.</title>
        <authorList>
            <person name="Adams T.M."/>
            <person name="Armitage A.D."/>
            <person name="Sobczyk M.K."/>
            <person name="Bates H.J."/>
            <person name="Dunwell J.M."/>
            <person name="Nellist C.F."/>
            <person name="Harrison R.J."/>
        </authorList>
    </citation>
    <scope>NUCLEOTIDE SEQUENCE [LARGE SCALE GENOMIC DNA]</scope>
    <source>
        <strain evidence="3 5">SCRP249</strain>
        <strain evidence="2 7">SCRP324</strain>
        <strain evidence="4 6">SCRP333</strain>
    </source>
</reference>
<evidence type="ECO:0000313" key="7">
    <source>
        <dbReference type="Proteomes" id="UP000435112"/>
    </source>
</evidence>
<proteinExistence type="predicted"/>
<evidence type="ECO:0000313" key="3">
    <source>
        <dbReference type="EMBL" id="KAE9046445.1"/>
    </source>
</evidence>
<organism evidence="2 7">
    <name type="scientific">Phytophthora rubi</name>
    <dbReference type="NCBI Taxonomy" id="129364"/>
    <lineage>
        <taxon>Eukaryota</taxon>
        <taxon>Sar</taxon>
        <taxon>Stramenopiles</taxon>
        <taxon>Oomycota</taxon>
        <taxon>Peronosporomycetes</taxon>
        <taxon>Peronosporales</taxon>
        <taxon>Peronosporaceae</taxon>
        <taxon>Phytophthora</taxon>
    </lineage>
</organism>
<dbReference type="OrthoDB" id="10286240at2759"/>
<protein>
    <submittedName>
        <fullName evidence="2">Uncharacterized protein</fullName>
    </submittedName>
</protein>
<dbReference type="Proteomes" id="UP000434957">
    <property type="component" value="Unassembled WGS sequence"/>
</dbReference>
<dbReference type="Proteomes" id="UP000429607">
    <property type="component" value="Unassembled WGS sequence"/>
</dbReference>